<keyword evidence="2" id="KW-1185">Reference proteome</keyword>
<accession>A0AAW0EDW2</accession>
<sequence>MSRSDSAKTPTRIKDLWFANADLVLRAENSIFRVYSGILGARSSVFRDMIAFPQPSVPSAQEDTIDGCNVVQLHDKAAEAEVFLRAVFDSSFFMPPPSCVEFVVVIGVLRLAHKYDVQYLFQRALSHLGSMYPADFTDLLDAVGSVEDLPCDDMITTGDVEHIMAMISLRAALEVGATWLLPGIYYNIVFSVDFMNHAAKYLQTDEIQACLAAQIKFMRAQASSYRFMRDLPLDSCPCWSECKAALAEAYTELDFRAAEHSDIDPLAPFVFENTAIELCATCDEFSSTHFAEAQQTFWGSLPSIFGLPEWDELDQMRRKAMNEEA</sequence>
<proteinExistence type="predicted"/>
<evidence type="ECO:0000313" key="2">
    <source>
        <dbReference type="Proteomes" id="UP001362999"/>
    </source>
</evidence>
<dbReference type="Proteomes" id="UP001362999">
    <property type="component" value="Unassembled WGS sequence"/>
</dbReference>
<gene>
    <name evidence="1" type="ORF">R3P38DRAFT_2597504</name>
</gene>
<dbReference type="InterPro" id="IPR011333">
    <property type="entry name" value="SKP1/BTB/POZ_sf"/>
</dbReference>
<comment type="caution">
    <text evidence="1">The sequence shown here is derived from an EMBL/GenBank/DDBJ whole genome shotgun (WGS) entry which is preliminary data.</text>
</comment>
<dbReference type="AlphaFoldDB" id="A0AAW0EDW2"/>
<name>A0AAW0EDW2_9AGAR</name>
<dbReference type="Gene3D" id="3.30.710.10">
    <property type="entry name" value="Potassium Channel Kv1.1, Chain A"/>
    <property type="match status" value="1"/>
</dbReference>
<reference evidence="1 2" key="1">
    <citation type="journal article" date="2024" name="J Genomics">
        <title>Draft genome sequencing and assembly of Favolaschia claudopus CIRM-BRFM 2984 isolated from oak limbs.</title>
        <authorList>
            <person name="Navarro D."/>
            <person name="Drula E."/>
            <person name="Chaduli D."/>
            <person name="Cazenave R."/>
            <person name="Ahrendt S."/>
            <person name="Wang J."/>
            <person name="Lipzen A."/>
            <person name="Daum C."/>
            <person name="Barry K."/>
            <person name="Grigoriev I.V."/>
            <person name="Favel A."/>
            <person name="Rosso M.N."/>
            <person name="Martin F."/>
        </authorList>
    </citation>
    <scope>NUCLEOTIDE SEQUENCE [LARGE SCALE GENOMIC DNA]</scope>
    <source>
        <strain evidence="1 2">CIRM-BRFM 2984</strain>
    </source>
</reference>
<dbReference type="SUPFAM" id="SSF54695">
    <property type="entry name" value="POZ domain"/>
    <property type="match status" value="1"/>
</dbReference>
<organism evidence="1 2">
    <name type="scientific">Favolaschia claudopus</name>
    <dbReference type="NCBI Taxonomy" id="2862362"/>
    <lineage>
        <taxon>Eukaryota</taxon>
        <taxon>Fungi</taxon>
        <taxon>Dikarya</taxon>
        <taxon>Basidiomycota</taxon>
        <taxon>Agaricomycotina</taxon>
        <taxon>Agaricomycetes</taxon>
        <taxon>Agaricomycetidae</taxon>
        <taxon>Agaricales</taxon>
        <taxon>Marasmiineae</taxon>
        <taxon>Mycenaceae</taxon>
        <taxon>Favolaschia</taxon>
    </lineage>
</organism>
<protein>
    <submittedName>
        <fullName evidence="1">BTB domain-containing protein</fullName>
    </submittedName>
</protein>
<evidence type="ECO:0000313" key="1">
    <source>
        <dbReference type="EMBL" id="KAK7062408.1"/>
    </source>
</evidence>
<dbReference type="CDD" id="cd18186">
    <property type="entry name" value="BTB_POZ_ZBTB_KLHL-like"/>
    <property type="match status" value="1"/>
</dbReference>
<dbReference type="EMBL" id="JAWWNJ010000002">
    <property type="protein sequence ID" value="KAK7062408.1"/>
    <property type="molecule type" value="Genomic_DNA"/>
</dbReference>